<keyword evidence="2" id="KW-1185">Reference proteome</keyword>
<evidence type="ECO:0000313" key="2">
    <source>
        <dbReference type="Proteomes" id="UP000478417"/>
    </source>
</evidence>
<dbReference type="Proteomes" id="UP000478417">
    <property type="component" value="Unassembled WGS sequence"/>
</dbReference>
<gene>
    <name evidence="1" type="ORF">G0Q06_02255</name>
</gene>
<evidence type="ECO:0000313" key="1">
    <source>
        <dbReference type="EMBL" id="NDV61268.1"/>
    </source>
</evidence>
<comment type="caution">
    <text evidence="1">The sequence shown here is derived from an EMBL/GenBank/DDBJ whole genome shotgun (WGS) entry which is preliminary data.</text>
</comment>
<organism evidence="1 2">
    <name type="scientific">Oceanipulchritudo coccoides</name>
    <dbReference type="NCBI Taxonomy" id="2706888"/>
    <lineage>
        <taxon>Bacteria</taxon>
        <taxon>Pseudomonadati</taxon>
        <taxon>Verrucomicrobiota</taxon>
        <taxon>Opitutia</taxon>
        <taxon>Puniceicoccales</taxon>
        <taxon>Oceanipulchritudinaceae</taxon>
        <taxon>Oceanipulchritudo</taxon>
    </lineage>
</organism>
<dbReference type="EMBL" id="JAAGNX010000001">
    <property type="protein sequence ID" value="NDV61268.1"/>
    <property type="molecule type" value="Genomic_DNA"/>
</dbReference>
<accession>A0A6B2LXH5</accession>
<protein>
    <submittedName>
        <fullName evidence="1">Uncharacterized protein</fullName>
    </submittedName>
</protein>
<dbReference type="RefSeq" id="WP_163962049.1">
    <property type="nucleotide sequence ID" value="NZ_JAAGNX010000001.1"/>
</dbReference>
<proteinExistence type="predicted"/>
<dbReference type="AlphaFoldDB" id="A0A6B2LXH5"/>
<reference evidence="1 2" key="1">
    <citation type="submission" date="2020-02" db="EMBL/GenBank/DDBJ databases">
        <title>Albibacoteraceae fam. nov., the first described family within the subdivision 4 Verrucomicrobia.</title>
        <authorList>
            <person name="Xi F."/>
        </authorList>
    </citation>
    <scope>NUCLEOTIDE SEQUENCE [LARGE SCALE GENOMIC DNA]</scope>
    <source>
        <strain evidence="1 2">CK1056</strain>
    </source>
</reference>
<sequence length="354" mass="41095">MSVCLNTGMVYKLRHGLLDWGPILALSVCFLSVSPARAVSESPERDVDEKRIFKRGISSRAYDEVFDTELPVRYQEGAWSLHFKPRLGGWLDDDYMRLLVGARYIFSRHFDAYTNLGSYFPNPINDGDEAGLYIWELGARYSWLERKEGRLSFAAGLKAKMPIFDAPYELIDGYARYSPYVTVSHKLRGKPNWLYYLNASFEFVDDSPFQDHPIDPQPKDRFFLRPGLVYYAGGPFRYSVELEYITNALDFRDVEPPLPDGVNEPPPTLRRSNWILAHRDVHELLVYPAITWFPSRQTRDKVGIPGNWDLGLRVKIPVVEETGRDFGLTVRFRWYFDHRKFIQDNLPAILKGDY</sequence>
<name>A0A6B2LXH5_9BACT</name>